<name>A0A399F939_9DEIN</name>
<protein>
    <submittedName>
        <fullName evidence="2">Uncharacterized protein</fullName>
    </submittedName>
</protein>
<dbReference type="AlphaFoldDB" id="A0A399F939"/>
<evidence type="ECO:0000256" key="1">
    <source>
        <dbReference type="SAM" id="MobiDB-lite"/>
    </source>
</evidence>
<dbReference type="EMBL" id="QWLB01000009">
    <property type="protein sequence ID" value="RIH93164.1"/>
    <property type="molecule type" value="Genomic_DNA"/>
</dbReference>
<gene>
    <name evidence="2" type="ORF">Mgrana_00962</name>
</gene>
<evidence type="ECO:0000313" key="3">
    <source>
        <dbReference type="Proteomes" id="UP000266178"/>
    </source>
</evidence>
<proteinExistence type="predicted"/>
<sequence>MYELPTTNRYRGMVGALRFNGARPQPLPAPWFPGVDSLRDGRLPVHPGVDSLRDTLMRVHPRVDSLSGRTWSVHPRVQGPSQHDQGSSPVAGHLAPARAAMHPLSERFLLLAQADGTGLRGLDFLGGHLHQPRTSLCRFVRQLLQNTPHPHVEYRSVETCLSAPAPSRHVLDPQGLGGDEPVVAHP</sequence>
<evidence type="ECO:0000313" key="2">
    <source>
        <dbReference type="EMBL" id="RIH93164.1"/>
    </source>
</evidence>
<organism evidence="2 3">
    <name type="scientific">Meiothermus granaticius NBRC 107808</name>
    <dbReference type="NCBI Taxonomy" id="1227551"/>
    <lineage>
        <taxon>Bacteria</taxon>
        <taxon>Thermotogati</taxon>
        <taxon>Deinococcota</taxon>
        <taxon>Deinococci</taxon>
        <taxon>Thermales</taxon>
        <taxon>Thermaceae</taxon>
        <taxon>Meiothermus</taxon>
    </lineage>
</organism>
<reference evidence="2 3" key="1">
    <citation type="submission" date="2018-08" db="EMBL/GenBank/DDBJ databases">
        <title>Meiothermus granaticius genome AF-68 sequencing project.</title>
        <authorList>
            <person name="Da Costa M.S."/>
            <person name="Albuquerque L."/>
            <person name="Raposo P."/>
            <person name="Froufe H.J.C."/>
            <person name="Barroso C.S."/>
            <person name="Egas C."/>
        </authorList>
    </citation>
    <scope>NUCLEOTIDE SEQUENCE [LARGE SCALE GENOMIC DNA]</scope>
    <source>
        <strain evidence="2 3">AF-68</strain>
    </source>
</reference>
<feature type="region of interest" description="Disordered" evidence="1">
    <location>
        <begin position="165"/>
        <end position="186"/>
    </location>
</feature>
<comment type="caution">
    <text evidence="2">The sequence shown here is derived from an EMBL/GenBank/DDBJ whole genome shotgun (WGS) entry which is preliminary data.</text>
</comment>
<keyword evidence="3" id="KW-1185">Reference proteome</keyword>
<accession>A0A399F939</accession>
<dbReference type="Proteomes" id="UP000266178">
    <property type="component" value="Unassembled WGS sequence"/>
</dbReference>